<keyword evidence="10" id="KW-0876">Taxol biosynthesis</keyword>
<evidence type="ECO:0000256" key="13">
    <source>
        <dbReference type="RuleBase" id="RU000461"/>
    </source>
</evidence>
<dbReference type="CDD" id="cd20618">
    <property type="entry name" value="CYP71_clan"/>
    <property type="match status" value="1"/>
</dbReference>
<comment type="caution">
    <text evidence="15">The sequence shown here is derived from an EMBL/GenBank/DDBJ whole genome shotgun (WGS) entry which is preliminary data.</text>
</comment>
<dbReference type="OMA" id="RTCIGEN"/>
<feature type="binding site" description="axial binding residue" evidence="12">
    <location>
        <position position="457"/>
    </location>
    <ligand>
        <name>heme</name>
        <dbReference type="ChEBI" id="CHEBI:30413"/>
    </ligand>
    <ligandPart>
        <name>Fe</name>
        <dbReference type="ChEBI" id="CHEBI:18248"/>
    </ligandPart>
</feature>
<evidence type="ECO:0000256" key="3">
    <source>
        <dbReference type="ARBA" id="ARBA00005122"/>
    </source>
</evidence>
<keyword evidence="5 12" id="KW-0349">Heme</keyword>
<gene>
    <name evidence="15" type="ORF">KI387_015794</name>
</gene>
<dbReference type="InterPro" id="IPR002401">
    <property type="entry name" value="Cyt_P450_E_grp-I"/>
</dbReference>
<dbReference type="FunFam" id="1.10.630.10:FF:000011">
    <property type="entry name" value="Cytochrome P450 83B1"/>
    <property type="match status" value="1"/>
</dbReference>
<dbReference type="Proteomes" id="UP000824469">
    <property type="component" value="Unassembled WGS sequence"/>
</dbReference>
<evidence type="ECO:0000256" key="4">
    <source>
        <dbReference type="ARBA" id="ARBA00010617"/>
    </source>
</evidence>
<name>A0AA38LGA5_TAXCH</name>
<keyword evidence="16" id="KW-1185">Reference proteome</keyword>
<keyword evidence="11 14" id="KW-0472">Membrane</keyword>
<evidence type="ECO:0000256" key="14">
    <source>
        <dbReference type="SAM" id="Phobius"/>
    </source>
</evidence>
<dbReference type="GO" id="GO:0005506">
    <property type="term" value="F:iron ion binding"/>
    <property type="evidence" value="ECO:0007669"/>
    <property type="project" value="InterPro"/>
</dbReference>
<dbReference type="GO" id="GO:0016020">
    <property type="term" value="C:membrane"/>
    <property type="evidence" value="ECO:0007669"/>
    <property type="project" value="UniProtKB-SubCell"/>
</dbReference>
<evidence type="ECO:0000256" key="9">
    <source>
        <dbReference type="ARBA" id="ARBA00023033"/>
    </source>
</evidence>
<dbReference type="PANTHER" id="PTHR47943">
    <property type="entry name" value="CYTOCHROME P450 93A3-LIKE"/>
    <property type="match status" value="1"/>
</dbReference>
<reference evidence="15 16" key="1">
    <citation type="journal article" date="2021" name="Nat. Plants">
        <title>The Taxus genome provides insights into paclitaxel biosynthesis.</title>
        <authorList>
            <person name="Xiong X."/>
            <person name="Gou J."/>
            <person name="Liao Q."/>
            <person name="Li Y."/>
            <person name="Zhou Q."/>
            <person name="Bi G."/>
            <person name="Li C."/>
            <person name="Du R."/>
            <person name="Wang X."/>
            <person name="Sun T."/>
            <person name="Guo L."/>
            <person name="Liang H."/>
            <person name="Lu P."/>
            <person name="Wu Y."/>
            <person name="Zhang Z."/>
            <person name="Ro D.K."/>
            <person name="Shang Y."/>
            <person name="Huang S."/>
            <person name="Yan J."/>
        </authorList>
    </citation>
    <scope>NUCLEOTIDE SEQUENCE [LARGE SCALE GENOMIC DNA]</scope>
    <source>
        <strain evidence="15">Ta-2019</strain>
    </source>
</reference>
<evidence type="ECO:0000313" key="16">
    <source>
        <dbReference type="Proteomes" id="UP000824469"/>
    </source>
</evidence>
<protein>
    <recommendedName>
        <fullName evidence="17">Cytochrome P450</fullName>
    </recommendedName>
</protein>
<dbReference type="Gene3D" id="1.10.630.10">
    <property type="entry name" value="Cytochrome P450"/>
    <property type="match status" value="1"/>
</dbReference>
<comment type="subcellular location">
    <subcellularLocation>
        <location evidence="2">Membrane</location>
    </subcellularLocation>
</comment>
<dbReference type="EMBL" id="JAHRHJ020000003">
    <property type="protein sequence ID" value="KAH9321155.1"/>
    <property type="molecule type" value="Genomic_DNA"/>
</dbReference>
<keyword evidence="7 13" id="KW-0560">Oxidoreductase</keyword>
<keyword evidence="8 12" id="KW-0408">Iron</keyword>
<evidence type="ECO:0000256" key="7">
    <source>
        <dbReference type="ARBA" id="ARBA00023002"/>
    </source>
</evidence>
<keyword evidence="6 12" id="KW-0479">Metal-binding</keyword>
<dbReference type="GO" id="GO:0020037">
    <property type="term" value="F:heme binding"/>
    <property type="evidence" value="ECO:0007669"/>
    <property type="project" value="InterPro"/>
</dbReference>
<feature type="transmembrane region" description="Helical" evidence="14">
    <location>
        <begin position="12"/>
        <end position="33"/>
    </location>
</feature>
<comment type="pathway">
    <text evidence="3">Alkaloid biosynthesis; taxol biosynthesis.</text>
</comment>
<dbReference type="PRINTS" id="PR00463">
    <property type="entry name" value="EP450I"/>
</dbReference>
<dbReference type="InterPro" id="IPR017972">
    <property type="entry name" value="Cyt_P450_CS"/>
</dbReference>
<dbReference type="SUPFAM" id="SSF48264">
    <property type="entry name" value="Cytochrome P450"/>
    <property type="match status" value="1"/>
</dbReference>
<evidence type="ECO:0000256" key="12">
    <source>
        <dbReference type="PIRSR" id="PIRSR602401-1"/>
    </source>
</evidence>
<keyword evidence="14" id="KW-0812">Transmembrane</keyword>
<evidence type="ECO:0000313" key="15">
    <source>
        <dbReference type="EMBL" id="KAH9321155.1"/>
    </source>
</evidence>
<proteinExistence type="inferred from homology"/>
<evidence type="ECO:0000256" key="8">
    <source>
        <dbReference type="ARBA" id="ARBA00023004"/>
    </source>
</evidence>
<dbReference type="InterPro" id="IPR001128">
    <property type="entry name" value="Cyt_P450"/>
</dbReference>
<accession>A0AA38LGA5</accession>
<evidence type="ECO:0000256" key="10">
    <source>
        <dbReference type="ARBA" id="ARBA00023059"/>
    </source>
</evidence>
<sequence>MTSSVMELDLELPPWTIMFITIFIAFTVLWVFYLKFQGVKRRRERLPPGPFSWPAIGNLHQLGKLPHRALQDLSHKYGPLMFLKLGSVPTVVVSSSEIAKEFLKTHDLAFASRPTEYALVKHLTPNGIITAPYGAHWRHMRRLCVVELLSPKRIESYRSVREDEVLDMIRSIWKKSEQGTVPVNVSNSFSSLTSSIIWQILSGTKFSDELNGSGLKEILDEVSATMAVPHIGDYIPSLDWLDLQGVKRHMKSLRRVMDAAVDKMIDRHVHRNPTANSNNHRVKGFVDVLLEMQKATTADMEITRDHIKAIIVDIYAAGTDSTTAQIEWAMSELIRNPDIAKEVQDEIESVVGNHRTVTESDLATMESLQCVVKETLRLYPSGPIMVPHESTEACTVGNGYLIPKKTRVVVNAWAIGRDPKVWEDPLAFKPERLKYKNIDVKGQDFDMIPFGAGRRGCPGAQLAMGTISLALAQLWHCFDWKIEGNPSELDMIETFGTASTRQCHFYAIPVLRMSSCL</sequence>
<dbReference type="GO" id="GO:0004497">
    <property type="term" value="F:monooxygenase activity"/>
    <property type="evidence" value="ECO:0007669"/>
    <property type="project" value="UniProtKB-KW"/>
</dbReference>
<evidence type="ECO:0000256" key="2">
    <source>
        <dbReference type="ARBA" id="ARBA00004370"/>
    </source>
</evidence>
<dbReference type="InterPro" id="IPR036396">
    <property type="entry name" value="Cyt_P450_sf"/>
</dbReference>
<organism evidence="15 16">
    <name type="scientific">Taxus chinensis</name>
    <name type="common">Chinese yew</name>
    <name type="synonym">Taxus wallichiana var. chinensis</name>
    <dbReference type="NCBI Taxonomy" id="29808"/>
    <lineage>
        <taxon>Eukaryota</taxon>
        <taxon>Viridiplantae</taxon>
        <taxon>Streptophyta</taxon>
        <taxon>Embryophyta</taxon>
        <taxon>Tracheophyta</taxon>
        <taxon>Spermatophyta</taxon>
        <taxon>Pinopsida</taxon>
        <taxon>Pinidae</taxon>
        <taxon>Conifers II</taxon>
        <taxon>Cupressales</taxon>
        <taxon>Taxaceae</taxon>
        <taxon>Taxus</taxon>
    </lineage>
</organism>
<dbReference type="GO" id="GO:0016705">
    <property type="term" value="F:oxidoreductase activity, acting on paired donors, with incorporation or reduction of molecular oxygen"/>
    <property type="evidence" value="ECO:0007669"/>
    <property type="project" value="InterPro"/>
</dbReference>
<comment type="similarity">
    <text evidence="4 13">Belongs to the cytochrome P450 family.</text>
</comment>
<evidence type="ECO:0000256" key="1">
    <source>
        <dbReference type="ARBA" id="ARBA00001971"/>
    </source>
</evidence>
<evidence type="ECO:0008006" key="17">
    <source>
        <dbReference type="Google" id="ProtNLM"/>
    </source>
</evidence>
<dbReference type="GO" id="GO:0042617">
    <property type="term" value="P:paclitaxel biosynthetic process"/>
    <property type="evidence" value="ECO:0007669"/>
    <property type="project" value="UniProtKB-KW"/>
</dbReference>
<dbReference type="PROSITE" id="PS00086">
    <property type="entry name" value="CYTOCHROME_P450"/>
    <property type="match status" value="1"/>
</dbReference>
<comment type="cofactor">
    <cofactor evidence="1 12">
        <name>heme</name>
        <dbReference type="ChEBI" id="CHEBI:30413"/>
    </cofactor>
</comment>
<keyword evidence="14" id="KW-1133">Transmembrane helix</keyword>
<dbReference type="PRINTS" id="PR00385">
    <property type="entry name" value="P450"/>
</dbReference>
<keyword evidence="9 13" id="KW-0503">Monooxygenase</keyword>
<dbReference type="AlphaFoldDB" id="A0AA38LGA5"/>
<dbReference type="Pfam" id="PF00067">
    <property type="entry name" value="p450"/>
    <property type="match status" value="1"/>
</dbReference>
<evidence type="ECO:0000256" key="11">
    <source>
        <dbReference type="ARBA" id="ARBA00023136"/>
    </source>
</evidence>
<evidence type="ECO:0000256" key="5">
    <source>
        <dbReference type="ARBA" id="ARBA00022617"/>
    </source>
</evidence>
<evidence type="ECO:0000256" key="6">
    <source>
        <dbReference type="ARBA" id="ARBA00022723"/>
    </source>
</evidence>
<dbReference type="PANTHER" id="PTHR47943:SF2">
    <property type="entry name" value="CYTOCHROME P450"/>
    <property type="match status" value="1"/>
</dbReference>